<protein>
    <submittedName>
        <fullName evidence="2">Uncharacterized protein</fullName>
    </submittedName>
</protein>
<evidence type="ECO:0000313" key="2">
    <source>
        <dbReference type="EMBL" id="MBB4698761.1"/>
    </source>
</evidence>
<dbReference type="EMBL" id="JACHND010000001">
    <property type="protein sequence ID" value="MBB4698761.1"/>
    <property type="molecule type" value="Genomic_DNA"/>
</dbReference>
<gene>
    <name evidence="2" type="ORF">BJ982_000305</name>
</gene>
<name>A0A7W7D266_9ACTN</name>
<proteinExistence type="predicted"/>
<evidence type="ECO:0000256" key="1">
    <source>
        <dbReference type="SAM" id="MobiDB-lite"/>
    </source>
</evidence>
<keyword evidence="3" id="KW-1185">Reference proteome</keyword>
<organism evidence="2 3">
    <name type="scientific">Sphaerisporangium siamense</name>
    <dbReference type="NCBI Taxonomy" id="795645"/>
    <lineage>
        <taxon>Bacteria</taxon>
        <taxon>Bacillati</taxon>
        <taxon>Actinomycetota</taxon>
        <taxon>Actinomycetes</taxon>
        <taxon>Streptosporangiales</taxon>
        <taxon>Streptosporangiaceae</taxon>
        <taxon>Sphaerisporangium</taxon>
    </lineage>
</organism>
<feature type="region of interest" description="Disordered" evidence="1">
    <location>
        <begin position="11"/>
        <end position="39"/>
    </location>
</feature>
<sequence length="39" mass="4258">MSDRRSLLIAVDLEGDGAHPAAGDHPRPRRRPRPLNPCG</sequence>
<reference evidence="2 3" key="1">
    <citation type="submission" date="2020-08" db="EMBL/GenBank/DDBJ databases">
        <title>Sequencing the genomes of 1000 actinobacteria strains.</title>
        <authorList>
            <person name="Klenk H.-P."/>
        </authorList>
    </citation>
    <scope>NUCLEOTIDE SEQUENCE [LARGE SCALE GENOMIC DNA]</scope>
    <source>
        <strain evidence="2 3">DSM 45784</strain>
    </source>
</reference>
<dbReference type="Proteomes" id="UP000542210">
    <property type="component" value="Unassembled WGS sequence"/>
</dbReference>
<dbReference type="AlphaFoldDB" id="A0A7W7D266"/>
<evidence type="ECO:0000313" key="3">
    <source>
        <dbReference type="Proteomes" id="UP000542210"/>
    </source>
</evidence>
<accession>A0A7W7D266</accession>
<comment type="caution">
    <text evidence="2">The sequence shown here is derived from an EMBL/GenBank/DDBJ whole genome shotgun (WGS) entry which is preliminary data.</text>
</comment>